<organism evidence="1 2">
    <name type="scientific">Cyprinus carpio</name>
    <name type="common">Common carp</name>
    <dbReference type="NCBI Taxonomy" id="7962"/>
    <lineage>
        <taxon>Eukaryota</taxon>
        <taxon>Metazoa</taxon>
        <taxon>Chordata</taxon>
        <taxon>Craniata</taxon>
        <taxon>Vertebrata</taxon>
        <taxon>Euteleostomi</taxon>
        <taxon>Actinopterygii</taxon>
        <taxon>Neopterygii</taxon>
        <taxon>Teleostei</taxon>
        <taxon>Ostariophysi</taxon>
        <taxon>Cypriniformes</taxon>
        <taxon>Cyprinidae</taxon>
        <taxon>Cyprininae</taxon>
        <taxon>Cyprinus</taxon>
    </lineage>
</organism>
<evidence type="ECO:0000313" key="1">
    <source>
        <dbReference type="Ensembl" id="ENSCCRP00020110513.1"/>
    </source>
</evidence>
<name>A0A8C2Q6T3_CYPCA</name>
<protein>
    <submittedName>
        <fullName evidence="1">Si:ch73-106k19.5</fullName>
    </submittedName>
</protein>
<dbReference type="AlphaFoldDB" id="A0A8C2Q6T3"/>
<proteinExistence type="predicted"/>
<sequence>MSKKLQLRHHGLENDEFRNIPDTRHFNHGDEENDEYCEIPTDHGDYENDEGYDILYNKSLCKQKPKVKLTVSSDIKKLHKKEIWKWNKSSSTRPSVELASATASGSGIIGMIDTFDRPADANAEVTYARAGTYAEAFENKPGKRIPKAGVYAEAGLGRASAEFSVFRVEAKGPNASASAEATAARLGAGAMAQAEIGSASASAGPIDVKVGLGVDTGGYIGLGGVEVKFLGTGFSIGRKTSISFLNSELSFSL</sequence>
<reference evidence="1" key="1">
    <citation type="submission" date="2025-08" db="UniProtKB">
        <authorList>
            <consortium name="Ensembl"/>
        </authorList>
    </citation>
    <scope>IDENTIFICATION</scope>
</reference>
<accession>A0A8C2Q6T3</accession>
<dbReference type="Ensembl" id="ENSCCRT00020120703.1">
    <property type="protein sequence ID" value="ENSCCRP00020110513.1"/>
    <property type="gene ID" value="ENSCCRG00020050316.1"/>
</dbReference>
<evidence type="ECO:0000313" key="2">
    <source>
        <dbReference type="Proteomes" id="UP000694701"/>
    </source>
</evidence>
<dbReference type="Proteomes" id="UP000694701">
    <property type="component" value="Unplaced"/>
</dbReference>